<sequence length="155" mass="17096">MHTSHEGPVGRLAAFGNQLVEVHLWLREELDRLVAGEGGGGDLRAHCLAFCSALERHHVGEDTRGFPAVEEDFPELGPALELLRRDHEMIAGILARLAAMAGRPGEERLAGEVAGLAAIVTSHFAYEERTIVEALNRLDIPEWREDPPEFLRVYG</sequence>
<dbReference type="Proteomes" id="UP000479526">
    <property type="component" value="Unassembled WGS sequence"/>
</dbReference>
<name>A0A7C9IZW5_9ACTN</name>
<evidence type="ECO:0000313" key="2">
    <source>
        <dbReference type="EMBL" id="NAS20165.1"/>
    </source>
</evidence>
<dbReference type="Pfam" id="PF01814">
    <property type="entry name" value="Hemerythrin"/>
    <property type="match status" value="1"/>
</dbReference>
<gene>
    <name evidence="2" type="ORF">GT755_00535</name>
</gene>
<protein>
    <submittedName>
        <fullName evidence="2">Hemerythrin domain-containing protein</fullName>
    </submittedName>
</protein>
<keyword evidence="3" id="KW-1185">Reference proteome</keyword>
<reference evidence="2 3" key="1">
    <citation type="submission" date="2020-01" db="EMBL/GenBank/DDBJ databases">
        <title>Herbidospora sp. NEAU-GS84 nov., a novel actinomycete isolated from soil.</title>
        <authorList>
            <person name="Han L."/>
        </authorList>
    </citation>
    <scope>NUCLEOTIDE SEQUENCE [LARGE SCALE GENOMIC DNA]</scope>
    <source>
        <strain evidence="2 3">NEAU-GS84</strain>
    </source>
</reference>
<comment type="caution">
    <text evidence="2">The sequence shown here is derived from an EMBL/GenBank/DDBJ whole genome shotgun (WGS) entry which is preliminary data.</text>
</comment>
<proteinExistence type="predicted"/>
<evidence type="ECO:0000259" key="1">
    <source>
        <dbReference type="Pfam" id="PF01814"/>
    </source>
</evidence>
<feature type="domain" description="Hemerythrin-like" evidence="1">
    <location>
        <begin position="18"/>
        <end position="134"/>
    </location>
</feature>
<evidence type="ECO:0000313" key="3">
    <source>
        <dbReference type="Proteomes" id="UP000479526"/>
    </source>
</evidence>
<dbReference type="EMBL" id="WXEW01000001">
    <property type="protein sequence ID" value="NAS20165.1"/>
    <property type="molecule type" value="Genomic_DNA"/>
</dbReference>
<dbReference type="Gene3D" id="1.20.120.520">
    <property type="entry name" value="nmb1532 protein domain like"/>
    <property type="match status" value="1"/>
</dbReference>
<dbReference type="InterPro" id="IPR012312">
    <property type="entry name" value="Hemerythrin-like"/>
</dbReference>
<dbReference type="AlphaFoldDB" id="A0A7C9IZW5"/>
<accession>A0A7C9IZW5</accession>
<organism evidence="2 3">
    <name type="scientific">Herbidospora solisilvae</name>
    <dbReference type="NCBI Taxonomy" id="2696284"/>
    <lineage>
        <taxon>Bacteria</taxon>
        <taxon>Bacillati</taxon>
        <taxon>Actinomycetota</taxon>
        <taxon>Actinomycetes</taxon>
        <taxon>Streptosporangiales</taxon>
        <taxon>Streptosporangiaceae</taxon>
        <taxon>Herbidospora</taxon>
    </lineage>
</organism>